<dbReference type="Gene3D" id="3.10.105.10">
    <property type="entry name" value="Dipeptide-binding Protein, Domain 3"/>
    <property type="match status" value="1"/>
</dbReference>
<dbReference type="PANTHER" id="PTHR30290">
    <property type="entry name" value="PERIPLASMIC BINDING COMPONENT OF ABC TRANSPORTER"/>
    <property type="match status" value="1"/>
</dbReference>
<name>A0A3S8U8J6_9RHOB</name>
<sequence>MITRRQTMALMGATLASGMVGKGHAETDSLADRVAAGELPAMADRLPKVPRVVNLAAMGREPGRQGGTIRSLIAGQRDVRYMPVNGYARLVGYDMQFNLQPDVLERYDVVTDREFTLYLREGHRWSDGSPFTAEDFRFFWDDIANNPEVYPDGPPVEYLVNGKPPVFEVLDERTVRYTWEDPAPEFLPNLARPAGLRVMVPSAYLKAFHPRYGEPAAIEAAVAENSVDDWIALYQKLSRTNRPENPVLPTLEPWIPRTAPPADQFIFVRNPFFHRVDENGVQLPYIDRHVLGVSSAEIITAKTATGESDLQMVGLDFADYTLLKQAEDIHSIRVNLWKRTQGSRVALAPNLNCSDAGFRAMMRDVRVRRAMSLAVNRDEINLALFYGLAVPSANTLLPDSPLYKPEYAQAYASHDPDEANRLLDEAGFQERNASGVRLLPDGRPANIIVESAGESTLETDVLQLIRDHFREIGLAIFPRSSQRDVFRSRALGGEVVMSVLGGLDNGVATADMSPAQLAPTLDDQLQWPLWGMHFLSGESKGEAPDLPEAQKLLSLFKDWRMSETTEERAAIWASMLEINADQVFTIGTVNGSLQPVVSAGWLKNLPDVALYGYDPCSMLGVYMPDTFWSEKAP</sequence>
<gene>
    <name evidence="4" type="ORF">EI545_14780</name>
</gene>
<reference evidence="4 5" key="1">
    <citation type="submission" date="2018-12" db="EMBL/GenBank/DDBJ databases">
        <title>Complete genome sequencing of Tabrizicola sp. K13M18.</title>
        <authorList>
            <person name="Bae J.-W."/>
        </authorList>
    </citation>
    <scope>NUCLEOTIDE SEQUENCE [LARGE SCALE GENOMIC DNA]</scope>
    <source>
        <strain evidence="4 5">K13M18</strain>
    </source>
</reference>
<protein>
    <submittedName>
        <fullName evidence="4">ABC transporter substrate-binding protein</fullName>
    </submittedName>
</protein>
<dbReference type="Pfam" id="PF00496">
    <property type="entry name" value="SBP_bac_5"/>
    <property type="match status" value="1"/>
</dbReference>
<dbReference type="EMBL" id="CP034328">
    <property type="protein sequence ID" value="AZL59986.1"/>
    <property type="molecule type" value="Genomic_DNA"/>
</dbReference>
<evidence type="ECO:0000313" key="5">
    <source>
        <dbReference type="Proteomes" id="UP000282002"/>
    </source>
</evidence>
<evidence type="ECO:0000259" key="3">
    <source>
        <dbReference type="Pfam" id="PF00496"/>
    </source>
</evidence>
<dbReference type="KEGG" id="taw:EI545_14780"/>
<dbReference type="Gene3D" id="3.40.190.10">
    <property type="entry name" value="Periplasmic binding protein-like II"/>
    <property type="match status" value="1"/>
</dbReference>
<evidence type="ECO:0000256" key="2">
    <source>
        <dbReference type="ARBA" id="ARBA00005695"/>
    </source>
</evidence>
<dbReference type="InterPro" id="IPR039424">
    <property type="entry name" value="SBP_5"/>
</dbReference>
<comment type="subcellular location">
    <subcellularLocation>
        <location evidence="1">Periplasm</location>
    </subcellularLocation>
</comment>
<keyword evidence="5" id="KW-1185">Reference proteome</keyword>
<evidence type="ECO:0000313" key="4">
    <source>
        <dbReference type="EMBL" id="AZL59986.1"/>
    </source>
</evidence>
<dbReference type="OrthoDB" id="9803988at2"/>
<feature type="domain" description="Solute-binding protein family 5" evidence="3">
    <location>
        <begin position="99"/>
        <end position="505"/>
    </location>
</feature>
<dbReference type="CDD" id="cd08500">
    <property type="entry name" value="PBP2_NikA_DppA_OppA_like_4"/>
    <property type="match status" value="1"/>
</dbReference>
<dbReference type="GO" id="GO:0015833">
    <property type="term" value="P:peptide transport"/>
    <property type="evidence" value="ECO:0007669"/>
    <property type="project" value="TreeGrafter"/>
</dbReference>
<dbReference type="SUPFAM" id="SSF53850">
    <property type="entry name" value="Periplasmic binding protein-like II"/>
    <property type="match status" value="1"/>
</dbReference>
<proteinExistence type="inferred from homology"/>
<dbReference type="RefSeq" id="WP_125326181.1">
    <property type="nucleotide sequence ID" value="NZ_CP034328.1"/>
</dbReference>
<dbReference type="PANTHER" id="PTHR30290:SF62">
    <property type="entry name" value="OLIGOPEPTIDE ABC TRANSPORTER, PERIPLASMIC OLIGOPEPTIDE-BINDING PROTEIN"/>
    <property type="match status" value="1"/>
</dbReference>
<dbReference type="InterPro" id="IPR000914">
    <property type="entry name" value="SBP_5_dom"/>
</dbReference>
<dbReference type="Proteomes" id="UP000282002">
    <property type="component" value="Chromosome"/>
</dbReference>
<dbReference type="GO" id="GO:1904680">
    <property type="term" value="F:peptide transmembrane transporter activity"/>
    <property type="evidence" value="ECO:0007669"/>
    <property type="project" value="TreeGrafter"/>
</dbReference>
<comment type="similarity">
    <text evidence="2">Belongs to the bacterial solute-binding protein 5 family.</text>
</comment>
<organism evidence="4 5">
    <name type="scientific">Tabrizicola piscis</name>
    <dbReference type="NCBI Taxonomy" id="2494374"/>
    <lineage>
        <taxon>Bacteria</taxon>
        <taxon>Pseudomonadati</taxon>
        <taxon>Pseudomonadota</taxon>
        <taxon>Alphaproteobacteria</taxon>
        <taxon>Rhodobacterales</taxon>
        <taxon>Paracoccaceae</taxon>
        <taxon>Tabrizicola</taxon>
    </lineage>
</organism>
<evidence type="ECO:0000256" key="1">
    <source>
        <dbReference type="ARBA" id="ARBA00004418"/>
    </source>
</evidence>
<accession>A0A3S8U8J6</accession>
<dbReference type="AlphaFoldDB" id="A0A3S8U8J6"/>